<dbReference type="GO" id="GO:0102009">
    <property type="term" value="F:proline dipeptidase activity"/>
    <property type="evidence" value="ECO:0007669"/>
    <property type="project" value="UniProtKB-EC"/>
</dbReference>
<evidence type="ECO:0000256" key="5">
    <source>
        <dbReference type="ARBA" id="ARBA00022801"/>
    </source>
</evidence>
<dbReference type="PANTHER" id="PTHR48480">
    <property type="match status" value="1"/>
</dbReference>
<evidence type="ECO:0000256" key="7">
    <source>
        <dbReference type="ARBA" id="ARBA00023049"/>
    </source>
</evidence>
<feature type="domain" description="Aminopeptidase P N-terminal" evidence="16">
    <location>
        <begin position="18"/>
        <end position="162"/>
    </location>
</feature>
<evidence type="ECO:0000256" key="11">
    <source>
        <dbReference type="ARBA" id="ARBA00044141"/>
    </source>
</evidence>
<evidence type="ECO:0000256" key="10">
    <source>
        <dbReference type="ARBA" id="ARBA00044051"/>
    </source>
</evidence>
<dbReference type="CDD" id="cd01087">
    <property type="entry name" value="Prolidase"/>
    <property type="match status" value="1"/>
</dbReference>
<dbReference type="InterPro" id="IPR052433">
    <property type="entry name" value="X-Pro_dipept-like"/>
</dbReference>
<dbReference type="RefSeq" id="XP_016456509.1">
    <property type="nucleotide sequence ID" value="XM_016601023.1"/>
</dbReference>
<evidence type="ECO:0000313" key="17">
    <source>
        <dbReference type="RefSeq" id="XP_016456509.1"/>
    </source>
</evidence>
<protein>
    <recommendedName>
        <fullName evidence="11">Xaa-Pro dipeptidase</fullName>
        <ecNumber evidence="10">3.4.13.9</ecNumber>
    </recommendedName>
    <alternativeName>
        <fullName evidence="14">Imidodipeptidase</fullName>
    </alternativeName>
    <alternativeName>
        <fullName evidence="12">Peptidase D</fullName>
    </alternativeName>
    <alternativeName>
        <fullName evidence="13">Proline dipeptidase</fullName>
    </alternativeName>
</protein>
<comment type="cofactor">
    <cofactor evidence="1">
        <name>Mn(2+)</name>
        <dbReference type="ChEBI" id="CHEBI:29035"/>
    </cofactor>
</comment>
<dbReference type="GO" id="GO:0070006">
    <property type="term" value="F:metalloaminopeptidase activity"/>
    <property type="evidence" value="ECO:0007669"/>
    <property type="project" value="InterPro"/>
</dbReference>
<keyword evidence="4" id="KW-0479">Metal-binding</keyword>
<dbReference type="AlphaFoldDB" id="A0A1S3YWI1"/>
<comment type="subunit">
    <text evidence="2">Homodimer.</text>
</comment>
<dbReference type="PaxDb" id="4097-A0A1S3YWI1"/>
<dbReference type="Gene3D" id="3.40.350.10">
    <property type="entry name" value="Creatinase/prolidase N-terminal domain"/>
    <property type="match status" value="1"/>
</dbReference>
<keyword evidence="3" id="KW-0645">Protease</keyword>
<dbReference type="KEGG" id="nta:107780472"/>
<keyword evidence="5" id="KW-0378">Hydrolase</keyword>
<name>A0A1S3YWI1_TOBAC</name>
<dbReference type="OMA" id="DAHALFF"/>
<dbReference type="SMR" id="A0A1S3YWI1"/>
<dbReference type="SUPFAM" id="SSF53092">
    <property type="entry name" value="Creatinase/prolidase N-terminal domain"/>
    <property type="match status" value="1"/>
</dbReference>
<dbReference type="Pfam" id="PF00557">
    <property type="entry name" value="Peptidase_M24"/>
    <property type="match status" value="1"/>
</dbReference>
<gene>
    <name evidence="17" type="primary">LOC107780472</name>
</gene>
<comment type="similarity">
    <text evidence="9">Belongs to the peptidase M24B family. Eukaryotic-type prolidase subfamily.</text>
</comment>
<dbReference type="InterPro" id="IPR007865">
    <property type="entry name" value="Aminopep_P_N"/>
</dbReference>
<dbReference type="GO" id="GO:0006508">
    <property type="term" value="P:proteolysis"/>
    <property type="evidence" value="ECO:0000318"/>
    <property type="project" value="GO_Central"/>
</dbReference>
<dbReference type="SMART" id="SM01011">
    <property type="entry name" value="AMP_N"/>
    <property type="match status" value="1"/>
</dbReference>
<organism evidence="17">
    <name type="scientific">Nicotiana tabacum</name>
    <name type="common">Common tobacco</name>
    <dbReference type="NCBI Taxonomy" id="4097"/>
    <lineage>
        <taxon>Eukaryota</taxon>
        <taxon>Viridiplantae</taxon>
        <taxon>Streptophyta</taxon>
        <taxon>Embryophyta</taxon>
        <taxon>Tracheophyta</taxon>
        <taxon>Spermatophyta</taxon>
        <taxon>Magnoliopsida</taxon>
        <taxon>eudicotyledons</taxon>
        <taxon>Gunneridae</taxon>
        <taxon>Pentapetalae</taxon>
        <taxon>asterids</taxon>
        <taxon>lamiids</taxon>
        <taxon>Solanales</taxon>
        <taxon>Solanaceae</taxon>
        <taxon>Nicotianoideae</taxon>
        <taxon>Nicotianeae</taxon>
        <taxon>Nicotiana</taxon>
    </lineage>
</organism>
<dbReference type="SUPFAM" id="SSF55920">
    <property type="entry name" value="Creatinase/aminopeptidase"/>
    <property type="match status" value="1"/>
</dbReference>
<comment type="catalytic activity">
    <reaction evidence="15">
        <text>Xaa-L-Pro dipeptide + H2O = an L-alpha-amino acid + L-proline</text>
        <dbReference type="Rhea" id="RHEA:76407"/>
        <dbReference type="ChEBI" id="CHEBI:15377"/>
        <dbReference type="ChEBI" id="CHEBI:59869"/>
        <dbReference type="ChEBI" id="CHEBI:60039"/>
        <dbReference type="ChEBI" id="CHEBI:195196"/>
        <dbReference type="EC" id="3.4.13.9"/>
    </reaction>
</comment>
<dbReference type="InterPro" id="IPR029149">
    <property type="entry name" value="Creatin/AminoP/Spt16_N"/>
</dbReference>
<dbReference type="GO" id="GO:0030145">
    <property type="term" value="F:manganese ion binding"/>
    <property type="evidence" value="ECO:0007669"/>
    <property type="project" value="InterPro"/>
</dbReference>
<evidence type="ECO:0000256" key="12">
    <source>
        <dbReference type="ARBA" id="ARBA00044252"/>
    </source>
</evidence>
<dbReference type="InterPro" id="IPR000994">
    <property type="entry name" value="Pept_M24"/>
</dbReference>
<dbReference type="InterPro" id="IPR036005">
    <property type="entry name" value="Creatinase/aminopeptidase-like"/>
</dbReference>
<evidence type="ECO:0000256" key="9">
    <source>
        <dbReference type="ARBA" id="ARBA00043990"/>
    </source>
</evidence>
<evidence type="ECO:0000259" key="16">
    <source>
        <dbReference type="SMART" id="SM01011"/>
    </source>
</evidence>
<dbReference type="Pfam" id="PF05195">
    <property type="entry name" value="AMP_N"/>
    <property type="match status" value="1"/>
</dbReference>
<dbReference type="Gene3D" id="3.90.230.10">
    <property type="entry name" value="Creatinase/methionine aminopeptidase superfamily"/>
    <property type="match status" value="1"/>
</dbReference>
<keyword evidence="8" id="KW-0464">Manganese</keyword>
<dbReference type="OrthoDB" id="10261878at2759"/>
<reference evidence="17" key="1">
    <citation type="submission" date="2025-08" db="UniProtKB">
        <authorList>
            <consortium name="RefSeq"/>
        </authorList>
    </citation>
    <scope>IDENTIFICATION</scope>
</reference>
<keyword evidence="6" id="KW-0224">Dipeptidase</keyword>
<keyword evidence="7" id="KW-0482">Metalloprotease</keyword>
<dbReference type="EC" id="3.4.13.9" evidence="10"/>
<evidence type="ECO:0000256" key="15">
    <source>
        <dbReference type="ARBA" id="ARBA00048994"/>
    </source>
</evidence>
<accession>A0A1S3YWI1</accession>
<evidence type="ECO:0000256" key="14">
    <source>
        <dbReference type="ARBA" id="ARBA00044351"/>
    </source>
</evidence>
<evidence type="ECO:0000256" key="8">
    <source>
        <dbReference type="ARBA" id="ARBA00023211"/>
    </source>
</evidence>
<evidence type="ECO:0000256" key="3">
    <source>
        <dbReference type="ARBA" id="ARBA00022670"/>
    </source>
</evidence>
<evidence type="ECO:0000256" key="6">
    <source>
        <dbReference type="ARBA" id="ARBA00022997"/>
    </source>
</evidence>
<dbReference type="STRING" id="4097.A0A1S3YWI1"/>
<evidence type="ECO:0000256" key="13">
    <source>
        <dbReference type="ARBA" id="ARBA00044284"/>
    </source>
</evidence>
<dbReference type="GO" id="GO:0008233">
    <property type="term" value="F:peptidase activity"/>
    <property type="evidence" value="ECO:0000318"/>
    <property type="project" value="GO_Central"/>
</dbReference>
<evidence type="ECO:0000256" key="4">
    <source>
        <dbReference type="ARBA" id="ARBA00022723"/>
    </source>
</evidence>
<dbReference type="PANTHER" id="PTHR48480:SF2">
    <property type="entry name" value="PEPTIDASE D"/>
    <property type="match status" value="1"/>
</dbReference>
<sequence>MASSSPSSSSSSLSPPMIPMELHSLNREKLLNSLREHLSSSSRPLQGFVLLQGGEEQTRHCTDHLELFRQESYFAYLFGVQEPGFYGAIDIASRKSMLFAPRLPADYAVWMGEIKPLTHFQEKYKVTQVFYTDEIKEVLSNQYQEMGTPLLFLLHGLNTDSNKYSKPAEFQGIKKFQTDLNTLHPILTECRVTKSNLELALIQFANDISTEAHVEVSIVLPFQWEISLTILQFIIVSCTFCYFFCKEPKLDLRSIFKLSANATIFYCSAVLHYGHAAAPNDKTLREGDMALLDMGAEYHFYGSDITCSFPVNGKFTRDQSLVYTAVLDAHDAVISAMSPGVSWVDMHKLAEKIILESLKKGQLLVGDVDKMMTERLGAVFMPHGLGHLLGIDTHDPGGYLKGAERPKEPGLSSLRTSRKLLEGMVITVEPGCYFIDALLLPALESPSVSEFFNHGEINRFRAFGGVRIESDVCVTANGCINMTKCPRKIEEIEAVMAGVPWPIKKTTLPSGNGQV</sequence>
<evidence type="ECO:0000256" key="2">
    <source>
        <dbReference type="ARBA" id="ARBA00011738"/>
    </source>
</evidence>
<evidence type="ECO:0000256" key="1">
    <source>
        <dbReference type="ARBA" id="ARBA00001936"/>
    </source>
</evidence>
<proteinExistence type="inferred from homology"/>